<dbReference type="EMBL" id="BABT02000026">
    <property type="protein sequence ID" value="GAA94040.1"/>
    <property type="molecule type" value="Genomic_DNA"/>
</dbReference>
<accession>G7DTY0</accession>
<feature type="compositionally biased region" description="Polar residues" evidence="1">
    <location>
        <begin position="276"/>
        <end position="289"/>
    </location>
</feature>
<evidence type="ECO:0000313" key="2">
    <source>
        <dbReference type="EMBL" id="GAA94040.1"/>
    </source>
</evidence>
<organism evidence="2 3">
    <name type="scientific">Mixia osmundae (strain CBS 9802 / IAM 14324 / JCM 22182 / KY 12970)</name>
    <dbReference type="NCBI Taxonomy" id="764103"/>
    <lineage>
        <taxon>Eukaryota</taxon>
        <taxon>Fungi</taxon>
        <taxon>Dikarya</taxon>
        <taxon>Basidiomycota</taxon>
        <taxon>Pucciniomycotina</taxon>
        <taxon>Mixiomycetes</taxon>
        <taxon>Mixiales</taxon>
        <taxon>Mixiaceae</taxon>
        <taxon>Mixia</taxon>
    </lineage>
</organism>
<keyword evidence="3" id="KW-1185">Reference proteome</keyword>
<dbReference type="Proteomes" id="UP000009131">
    <property type="component" value="Unassembled WGS sequence"/>
</dbReference>
<reference evidence="2 3" key="2">
    <citation type="journal article" date="2012" name="Open Biol.">
        <title>Characteristics of nucleosomes and linker DNA regions on the genome of the basidiomycete Mixia osmundae revealed by mono- and dinucleosome mapping.</title>
        <authorList>
            <person name="Nishida H."/>
            <person name="Kondo S."/>
            <person name="Matsumoto T."/>
            <person name="Suzuki Y."/>
            <person name="Yoshikawa H."/>
            <person name="Taylor T.D."/>
            <person name="Sugiyama J."/>
        </authorList>
    </citation>
    <scope>NUCLEOTIDE SEQUENCE [LARGE SCALE GENOMIC DNA]</scope>
    <source>
        <strain evidence="3">CBS 9802 / IAM 14324 / JCM 22182 / KY 12970</strain>
    </source>
</reference>
<proteinExistence type="predicted"/>
<dbReference type="RefSeq" id="XP_014570311.1">
    <property type="nucleotide sequence ID" value="XM_014714825.1"/>
</dbReference>
<evidence type="ECO:0000313" key="3">
    <source>
        <dbReference type="Proteomes" id="UP000009131"/>
    </source>
</evidence>
<name>G7DTY0_MIXOS</name>
<comment type="caution">
    <text evidence="2">The sequence shown here is derived from an EMBL/GenBank/DDBJ whole genome shotgun (WGS) entry which is preliminary data.</text>
</comment>
<gene>
    <name evidence="2" type="primary">Mo00687</name>
    <name evidence="2" type="ORF">E5Q_00687</name>
</gene>
<sequence>MLSQHIRKAIPQELAVWQLLDDKLTMRFAIVLSLAAATSFSSAQSSGDDIFSDLSSLGSNLATYLSSAGSDLSSYFGTLTSEAAGLATDSTGSLASQRSSIASQLSSAGAVVTSAAGSAVPGFSSIVSSALSANSLSIPTATASIPSATFTPTGAATRGFGDAPLVFASLSLLACVFVGAVITQRCLTQTELNVHDQTILQPWSPSRRRRMKVKMACLGLLALTALTIADDSTDEIASAIASIVKDSNSGNLGALQGDIDKLTGASVGLGSNATQIASGNKTDSSQDQSGDPIALPASGDQPATSMAFRTRCVASSLVAVVIASTLCQL</sequence>
<reference evidence="2 3" key="1">
    <citation type="journal article" date="2011" name="J. Gen. Appl. Microbiol.">
        <title>Draft genome sequencing of the enigmatic basidiomycete Mixia osmundae.</title>
        <authorList>
            <person name="Nishida H."/>
            <person name="Nagatsuka Y."/>
            <person name="Sugiyama J."/>
        </authorList>
    </citation>
    <scope>NUCLEOTIDE SEQUENCE [LARGE SCALE GENOMIC DNA]</scope>
    <source>
        <strain evidence="3">CBS 9802 / IAM 14324 / JCM 22182 / KY 12970</strain>
    </source>
</reference>
<dbReference type="InParanoid" id="G7DTY0"/>
<dbReference type="AlphaFoldDB" id="G7DTY0"/>
<dbReference type="HOGENOM" id="CLU_844906_0_0_1"/>
<feature type="region of interest" description="Disordered" evidence="1">
    <location>
        <begin position="276"/>
        <end position="300"/>
    </location>
</feature>
<evidence type="ECO:0000256" key="1">
    <source>
        <dbReference type="SAM" id="MobiDB-lite"/>
    </source>
</evidence>
<protein>
    <submittedName>
        <fullName evidence="2">Uncharacterized protein</fullName>
    </submittedName>
</protein>